<feature type="domain" description="Thioredoxin" evidence="10">
    <location>
        <begin position="35"/>
        <end position="196"/>
    </location>
</feature>
<evidence type="ECO:0000256" key="3">
    <source>
        <dbReference type="ARBA" id="ARBA00023002"/>
    </source>
</evidence>
<dbReference type="FunFam" id="3.30.1020.10:FF:000001">
    <property type="entry name" value="1-Cys peroxiredoxin"/>
    <property type="match status" value="1"/>
</dbReference>
<comment type="caution">
    <text evidence="11">The sequence shown here is derived from an EMBL/GenBank/DDBJ whole genome shotgun (WGS) entry which is preliminary data.</text>
</comment>
<dbReference type="Gene3D" id="3.30.1020.10">
    <property type="entry name" value="Antioxidant, Horf6, Chain A, domain2"/>
    <property type="match status" value="1"/>
</dbReference>
<evidence type="ECO:0000256" key="4">
    <source>
        <dbReference type="ARBA" id="ARBA00023284"/>
    </source>
</evidence>
<dbReference type="InterPro" id="IPR045020">
    <property type="entry name" value="PRX_1cys"/>
</dbReference>
<evidence type="ECO:0000313" key="11">
    <source>
        <dbReference type="EMBL" id="RYR64240.1"/>
    </source>
</evidence>
<evidence type="ECO:0000256" key="1">
    <source>
        <dbReference type="ARBA" id="ARBA00022559"/>
    </source>
</evidence>
<keyword evidence="4 8" id="KW-0676">Redox-active center</keyword>
<dbReference type="GO" id="GO:0140824">
    <property type="term" value="F:thioredoxin-dependent peroxiredoxin activity"/>
    <property type="evidence" value="ECO:0007669"/>
    <property type="project" value="UniProtKB-EC"/>
</dbReference>
<comment type="function">
    <text evidence="6">Thiol-specific peroxidase that catalyzes the reduction of hydrogen peroxide and organic hydroperoxides to water and alcohols, respectively. Seems to contribute to the inhibition of germination during stress.</text>
</comment>
<sequence length="250" mass="27850">MPRSLHADYLLSFIFNINTHATLSSSLLPIIMPGLTIGDTIPDLEAETTQGKINLHHFCSNSWTILFSHPGDFTPVCTTELGKMAEYAKEFNQRGVKLLGLSCDDIQSHNEWIKDIEAFTPGCKVSYPIMSDPKREIIKKLNMVDPDEKDSSGNNLPSRALHIVGPDLQVKLSFLYPATTGRNMDEVVRVVESLQKASKFKIATPANWKPGDPAVIQPSVTDQQAKDMFPQGFETKDLPSGKNYLRFTKV</sequence>
<evidence type="ECO:0000256" key="7">
    <source>
        <dbReference type="ARBA" id="ARBA00049091"/>
    </source>
</evidence>
<comment type="similarity">
    <text evidence="5">Belongs to the peroxiredoxin family. Prx6 subfamily.</text>
</comment>
<dbReference type="PIRSF" id="PIRSF000239">
    <property type="entry name" value="AHPC"/>
    <property type="match status" value="1"/>
</dbReference>
<keyword evidence="2 8" id="KW-0049">Antioxidant</keyword>
<dbReference type="PANTHER" id="PTHR43503">
    <property type="entry name" value="MCG48959-RELATED"/>
    <property type="match status" value="1"/>
</dbReference>
<dbReference type="InterPro" id="IPR013766">
    <property type="entry name" value="Thioredoxin_domain"/>
</dbReference>
<evidence type="ECO:0000256" key="9">
    <source>
        <dbReference type="PIRSR" id="PIRSR000239-1"/>
    </source>
</evidence>
<dbReference type="STRING" id="3818.A0A445DM34"/>
<dbReference type="Gene3D" id="3.40.30.10">
    <property type="entry name" value="Glutaredoxin"/>
    <property type="match status" value="1"/>
</dbReference>
<dbReference type="FunFam" id="3.40.30.10:FF:000011">
    <property type="entry name" value="Peroxiredoxin PRX1"/>
    <property type="match status" value="1"/>
</dbReference>
<keyword evidence="1 8" id="KW-0575">Peroxidase</keyword>
<keyword evidence="3 8" id="KW-0560">Oxidoreductase</keyword>
<dbReference type="InterPro" id="IPR000866">
    <property type="entry name" value="AhpC/TSA"/>
</dbReference>
<dbReference type="InterPro" id="IPR019479">
    <property type="entry name" value="Peroxiredoxin_C"/>
</dbReference>
<dbReference type="InterPro" id="IPR024706">
    <property type="entry name" value="Peroxiredoxin_AhpC-typ"/>
</dbReference>
<reference evidence="11 12" key="1">
    <citation type="submission" date="2019-01" db="EMBL/GenBank/DDBJ databases">
        <title>Sequencing of cultivated peanut Arachis hypogaea provides insights into genome evolution and oil improvement.</title>
        <authorList>
            <person name="Chen X."/>
        </authorList>
    </citation>
    <scope>NUCLEOTIDE SEQUENCE [LARGE SCALE GENOMIC DNA]</scope>
    <source>
        <strain evidence="12">cv. Fuhuasheng</strain>
        <tissue evidence="11">Leaves</tissue>
    </source>
</reference>
<dbReference type="Proteomes" id="UP000289738">
    <property type="component" value="Chromosome A03"/>
</dbReference>
<feature type="active site" description="Cysteine sulfenic acid (-SOH) intermediate; for peroxidase activity" evidence="9">
    <location>
        <position position="77"/>
    </location>
</feature>
<accession>A0A445DM34</accession>
<dbReference type="Pfam" id="PF10417">
    <property type="entry name" value="1-cysPrx_C"/>
    <property type="match status" value="1"/>
</dbReference>
<dbReference type="GO" id="GO:0045454">
    <property type="term" value="P:cell redox homeostasis"/>
    <property type="evidence" value="ECO:0007669"/>
    <property type="project" value="TreeGrafter"/>
</dbReference>
<evidence type="ECO:0000256" key="2">
    <source>
        <dbReference type="ARBA" id="ARBA00022862"/>
    </source>
</evidence>
<gene>
    <name evidence="11" type="ORF">Ahy_A03g010367</name>
</gene>
<organism evidence="11 12">
    <name type="scientific">Arachis hypogaea</name>
    <name type="common">Peanut</name>
    <dbReference type="NCBI Taxonomy" id="3818"/>
    <lineage>
        <taxon>Eukaryota</taxon>
        <taxon>Viridiplantae</taxon>
        <taxon>Streptophyta</taxon>
        <taxon>Embryophyta</taxon>
        <taxon>Tracheophyta</taxon>
        <taxon>Spermatophyta</taxon>
        <taxon>Magnoliopsida</taxon>
        <taxon>eudicotyledons</taxon>
        <taxon>Gunneridae</taxon>
        <taxon>Pentapetalae</taxon>
        <taxon>rosids</taxon>
        <taxon>fabids</taxon>
        <taxon>Fabales</taxon>
        <taxon>Fabaceae</taxon>
        <taxon>Papilionoideae</taxon>
        <taxon>50 kb inversion clade</taxon>
        <taxon>dalbergioids sensu lato</taxon>
        <taxon>Dalbergieae</taxon>
        <taxon>Pterocarpus clade</taxon>
        <taxon>Arachis</taxon>
    </lineage>
</organism>
<dbReference type="GO" id="GO:0005829">
    <property type="term" value="C:cytosol"/>
    <property type="evidence" value="ECO:0007669"/>
    <property type="project" value="TreeGrafter"/>
</dbReference>
<protein>
    <recommendedName>
        <fullName evidence="8">Peroxiredoxin</fullName>
        <ecNumber evidence="8">1.11.1.24</ecNumber>
    </recommendedName>
</protein>
<dbReference type="InterPro" id="IPR036249">
    <property type="entry name" value="Thioredoxin-like_sf"/>
</dbReference>
<dbReference type="AlphaFoldDB" id="A0A445DM34"/>
<comment type="catalytic activity">
    <reaction evidence="7 8">
        <text>a hydroperoxide + [thioredoxin]-dithiol = an alcohol + [thioredoxin]-disulfide + H2O</text>
        <dbReference type="Rhea" id="RHEA:62620"/>
        <dbReference type="Rhea" id="RHEA-COMP:10698"/>
        <dbReference type="Rhea" id="RHEA-COMP:10700"/>
        <dbReference type="ChEBI" id="CHEBI:15377"/>
        <dbReference type="ChEBI" id="CHEBI:29950"/>
        <dbReference type="ChEBI" id="CHEBI:30879"/>
        <dbReference type="ChEBI" id="CHEBI:35924"/>
        <dbReference type="ChEBI" id="CHEBI:50058"/>
        <dbReference type="EC" id="1.11.1.24"/>
    </reaction>
</comment>
<evidence type="ECO:0000256" key="8">
    <source>
        <dbReference type="PIRNR" id="PIRNR000239"/>
    </source>
</evidence>
<dbReference type="EMBL" id="SDMP01000003">
    <property type="protein sequence ID" value="RYR64240.1"/>
    <property type="molecule type" value="Genomic_DNA"/>
</dbReference>
<name>A0A445DM34_ARAHY</name>
<keyword evidence="12" id="KW-1185">Reference proteome</keyword>
<dbReference type="SUPFAM" id="SSF52833">
    <property type="entry name" value="Thioredoxin-like"/>
    <property type="match status" value="1"/>
</dbReference>
<evidence type="ECO:0000313" key="12">
    <source>
        <dbReference type="Proteomes" id="UP000289738"/>
    </source>
</evidence>
<evidence type="ECO:0000256" key="5">
    <source>
        <dbReference type="ARBA" id="ARBA00025719"/>
    </source>
</evidence>
<evidence type="ECO:0000259" key="10">
    <source>
        <dbReference type="PROSITE" id="PS51352"/>
    </source>
</evidence>
<dbReference type="CDD" id="cd03016">
    <property type="entry name" value="PRX_1cys"/>
    <property type="match status" value="1"/>
</dbReference>
<evidence type="ECO:0000256" key="6">
    <source>
        <dbReference type="ARBA" id="ARBA00045282"/>
    </source>
</evidence>
<dbReference type="EC" id="1.11.1.24" evidence="8"/>
<dbReference type="PANTHER" id="PTHR43503:SF4">
    <property type="entry name" value="PEROXIREDOXIN-6"/>
    <property type="match status" value="1"/>
</dbReference>
<proteinExistence type="inferred from homology"/>
<dbReference type="GO" id="GO:0005739">
    <property type="term" value="C:mitochondrion"/>
    <property type="evidence" value="ECO:0007669"/>
    <property type="project" value="TreeGrafter"/>
</dbReference>
<dbReference type="Pfam" id="PF00578">
    <property type="entry name" value="AhpC-TSA"/>
    <property type="match status" value="1"/>
</dbReference>
<dbReference type="PROSITE" id="PS51352">
    <property type="entry name" value="THIOREDOXIN_2"/>
    <property type="match status" value="1"/>
</dbReference>